<evidence type="ECO:0000313" key="2">
    <source>
        <dbReference type="Proteomes" id="UP000290407"/>
    </source>
</evidence>
<dbReference type="GO" id="GO:0003824">
    <property type="term" value="F:catalytic activity"/>
    <property type="evidence" value="ECO:0007669"/>
    <property type="project" value="InterPro"/>
</dbReference>
<dbReference type="GO" id="GO:0046914">
    <property type="term" value="F:transition metal ion binding"/>
    <property type="evidence" value="ECO:0007669"/>
    <property type="project" value="InterPro"/>
</dbReference>
<organism evidence="1 2">
    <name type="scientific">Spirosoma sordidisoli</name>
    <dbReference type="NCBI Taxonomy" id="2502893"/>
    <lineage>
        <taxon>Bacteria</taxon>
        <taxon>Pseudomonadati</taxon>
        <taxon>Bacteroidota</taxon>
        <taxon>Cytophagia</taxon>
        <taxon>Cytophagales</taxon>
        <taxon>Cytophagaceae</taxon>
        <taxon>Spirosoma</taxon>
    </lineage>
</organism>
<protein>
    <submittedName>
        <fullName evidence="1">NHLP leader peptide family natural product</fullName>
    </submittedName>
</protein>
<dbReference type="InterPro" id="IPR036648">
    <property type="entry name" value="CN_Hdrase_a/SCN_Hdrase_g_sf"/>
</dbReference>
<dbReference type="InterPro" id="IPR022513">
    <property type="entry name" value="TOMM_pelo"/>
</dbReference>
<sequence>MEFTQEQKLYGQIVQRAWDDAQFKADLTANPVAAIEKLTGQKLNIPEGKSIVVRDQTEAGTVYINLPAKPNLDDVELNEEQLETVAGGTVIWPIIIFPLPKLPIIEY</sequence>
<comment type="caution">
    <text evidence="1">The sequence shown here is derived from an EMBL/GenBank/DDBJ whole genome shotgun (WGS) entry which is preliminary data.</text>
</comment>
<dbReference type="NCBIfam" id="TIGR03793">
    <property type="entry name" value="leader_NHLP"/>
    <property type="match status" value="1"/>
</dbReference>
<reference evidence="1 2" key="1">
    <citation type="submission" date="2019-01" db="EMBL/GenBank/DDBJ databases">
        <title>Spirosoma flava sp. nov., a propanil-degrading bacterium isolated from herbicide-contaminated soil.</title>
        <authorList>
            <person name="Zhang L."/>
            <person name="Jiang J.-D."/>
        </authorList>
    </citation>
    <scope>NUCLEOTIDE SEQUENCE [LARGE SCALE GENOMIC DNA]</scope>
    <source>
        <strain evidence="1 2">TY50</strain>
    </source>
</reference>
<dbReference type="Proteomes" id="UP000290407">
    <property type="component" value="Unassembled WGS sequence"/>
</dbReference>
<dbReference type="SUPFAM" id="SSF56209">
    <property type="entry name" value="Nitrile hydratase alpha chain"/>
    <property type="match status" value="1"/>
</dbReference>
<dbReference type="RefSeq" id="WP_077922433.1">
    <property type="nucleotide sequence ID" value="NZ_SBLB01000010.1"/>
</dbReference>
<dbReference type="Gene3D" id="3.90.330.10">
    <property type="entry name" value="Nitrile hydratase alpha /Thiocyanate hydrolase gamma"/>
    <property type="match status" value="1"/>
</dbReference>
<accession>A0A4Q2UDI4</accession>
<keyword evidence="2" id="KW-1185">Reference proteome</keyword>
<name>A0A4Q2UDI4_9BACT</name>
<gene>
    <name evidence="1" type="ORF">EQG79_26855</name>
</gene>
<evidence type="ECO:0000313" key="1">
    <source>
        <dbReference type="EMBL" id="RYC66994.1"/>
    </source>
</evidence>
<dbReference type="EMBL" id="SBLB01000010">
    <property type="protein sequence ID" value="RYC66994.1"/>
    <property type="molecule type" value="Genomic_DNA"/>
</dbReference>
<proteinExistence type="predicted"/>
<dbReference type="AlphaFoldDB" id="A0A4Q2UDI4"/>